<feature type="chain" id="PRO_5026838898" evidence="1">
    <location>
        <begin position="33"/>
        <end position="407"/>
    </location>
</feature>
<evidence type="ECO:0000256" key="1">
    <source>
        <dbReference type="SAM" id="SignalP"/>
    </source>
</evidence>
<keyword evidence="1" id="KW-0732">Signal</keyword>
<accession>A0A6N8J3W2</accession>
<evidence type="ECO:0000313" key="3">
    <source>
        <dbReference type="EMBL" id="MVQ32906.1"/>
    </source>
</evidence>
<comment type="caution">
    <text evidence="3">The sequence shown here is derived from an EMBL/GenBank/DDBJ whole genome shotgun (WGS) entry which is preliminary data.</text>
</comment>
<dbReference type="PANTHER" id="PTHR34700:SF4">
    <property type="entry name" value="PHAGE-LIKE ELEMENT PBSX PROTEIN XKDP"/>
    <property type="match status" value="1"/>
</dbReference>
<dbReference type="RefSeq" id="WP_157401008.1">
    <property type="nucleotide sequence ID" value="NZ_WSEL01000011.1"/>
</dbReference>
<evidence type="ECO:0000259" key="2">
    <source>
        <dbReference type="PROSITE" id="PS51782"/>
    </source>
</evidence>
<dbReference type="CDD" id="cd00118">
    <property type="entry name" value="LysM"/>
    <property type="match status" value="1"/>
</dbReference>
<gene>
    <name evidence="3" type="ORF">GON04_25865</name>
</gene>
<reference evidence="3 4" key="1">
    <citation type="submission" date="2019-12" db="EMBL/GenBank/DDBJ databases">
        <authorList>
            <person name="Huq M.A."/>
        </authorList>
    </citation>
    <scope>NUCLEOTIDE SEQUENCE [LARGE SCALE GENOMIC DNA]</scope>
    <source>
        <strain evidence="3 4">MAH-25</strain>
    </source>
</reference>
<dbReference type="EMBL" id="WSEL01000011">
    <property type="protein sequence ID" value="MVQ32906.1"/>
    <property type="molecule type" value="Genomic_DNA"/>
</dbReference>
<dbReference type="Gene3D" id="3.10.350.10">
    <property type="entry name" value="LysM domain"/>
    <property type="match status" value="1"/>
</dbReference>
<dbReference type="AlphaFoldDB" id="A0A6N8J3W2"/>
<name>A0A6N8J3W2_9BURK</name>
<feature type="signal peptide" evidence="1">
    <location>
        <begin position="1"/>
        <end position="32"/>
    </location>
</feature>
<keyword evidence="4" id="KW-1185">Reference proteome</keyword>
<evidence type="ECO:0000313" key="4">
    <source>
        <dbReference type="Proteomes" id="UP000469385"/>
    </source>
</evidence>
<dbReference type="PROSITE" id="PS51782">
    <property type="entry name" value="LYSM"/>
    <property type="match status" value="1"/>
</dbReference>
<protein>
    <submittedName>
        <fullName evidence="3">LysM peptidoglycan-binding domain-containing protein</fullName>
    </submittedName>
</protein>
<dbReference type="InterPro" id="IPR018392">
    <property type="entry name" value="LysM"/>
</dbReference>
<dbReference type="Proteomes" id="UP000469385">
    <property type="component" value="Unassembled WGS sequence"/>
</dbReference>
<dbReference type="InterPro" id="IPR036779">
    <property type="entry name" value="LysM_dom_sf"/>
</dbReference>
<organism evidence="3 4">
    <name type="scientific">Ramlibacter pinisoli</name>
    <dbReference type="NCBI Taxonomy" id="2682844"/>
    <lineage>
        <taxon>Bacteria</taxon>
        <taxon>Pseudomonadati</taxon>
        <taxon>Pseudomonadota</taxon>
        <taxon>Betaproteobacteria</taxon>
        <taxon>Burkholderiales</taxon>
        <taxon>Comamonadaceae</taxon>
        <taxon>Ramlibacter</taxon>
    </lineage>
</organism>
<dbReference type="Pfam" id="PF01476">
    <property type="entry name" value="LysM"/>
    <property type="match status" value="1"/>
</dbReference>
<dbReference type="SUPFAM" id="SSF54106">
    <property type="entry name" value="LysM domain"/>
    <property type="match status" value="1"/>
</dbReference>
<dbReference type="InterPro" id="IPR052196">
    <property type="entry name" value="Bact_Kbp"/>
</dbReference>
<dbReference type="SMART" id="SM00257">
    <property type="entry name" value="LysM"/>
    <property type="match status" value="1"/>
</dbReference>
<proteinExistence type="predicted"/>
<dbReference type="PANTHER" id="PTHR34700">
    <property type="entry name" value="POTASSIUM BINDING PROTEIN KBP"/>
    <property type="match status" value="1"/>
</dbReference>
<sequence length="407" mass="43730">MMAHRLAAAGFPGRARATVVLAAALAAVPALAQNLPVTPGQRSTAEQVAQAGVPLSELAPNAPDSYTVKTGDTLWAISKVFLTSPWRWPELWGMNMQEVRNPHRIYPGQQLVLEKKDGRARLRLQAGTEAVPTEAVRVSPRVRIQALADAALPTLQPHLIEPFLAEPVIVDGGVLEASPRIVAGPENRVLLTRGDRVYARGSNGVQMTARASGPAEEFRIFRNAVPLRDPVTRAVLGYEAQYLGKAALLRGETVEAVPTSDGGARNTPVPATLDIVSARSEMRVGDRLLPEPGRQLVSYVPRAPEAVVDGAVVSMYGDAVALAGQNSVVVINKGRAEGIESGHVLAILRRGASLVDRSQPGERTEIKLPNERNGLMMVFRPFEHLSYALILDSTEGVQIGDRVINPR</sequence>
<feature type="domain" description="LysM" evidence="2">
    <location>
        <begin position="64"/>
        <end position="113"/>
    </location>
</feature>